<evidence type="ECO:0000256" key="6">
    <source>
        <dbReference type="PROSITE-ProRule" id="PRU00176"/>
    </source>
</evidence>
<dbReference type="Pfam" id="PF00644">
    <property type="entry name" value="PARP"/>
    <property type="match status" value="1"/>
</dbReference>
<evidence type="ECO:0000256" key="3">
    <source>
        <dbReference type="ARBA" id="ARBA00022679"/>
    </source>
</evidence>
<accession>A0A2B4SFC8</accession>
<dbReference type="InterPro" id="IPR002589">
    <property type="entry name" value="Macro_dom"/>
</dbReference>
<dbReference type="GO" id="GO:0005737">
    <property type="term" value="C:cytoplasm"/>
    <property type="evidence" value="ECO:0007669"/>
    <property type="project" value="TreeGrafter"/>
</dbReference>
<feature type="domain" description="Macro" evidence="12">
    <location>
        <begin position="967"/>
        <end position="1159"/>
    </location>
</feature>
<sequence length="1996" mass="222354">MDRKQILVTGFPNGTKEAQLMIYFQSERDSGGGDVDSIEIDRGRAYITFEEAGAARRVVRRNGHFLQNCQLQVKFHPDSEDEYDEYEQERHNQRFEECQARHRRRRDLQDLPVSQQFDREQQGHPNEPPVPKQCTVKVKGVLPNLSKDLLTLYFENPRRSEGGPVSSIDMKPDLQICLVTFKNPEGIRFSLHKMFADAQRIVDNSPHIVSSVRLDVSLVKEREDELPNDYEDNTTISDGPIKIIVSGISSPITNDTVRYYFENSRRSGGGAISEIFFSEDGEAWITFQEVEDLQKLLHQSHSINGMVISVKKEPPKKKVPLDPIRVQVRGLNEKITGDCLLLYLEKYSGVEVKQVIKGCNNNAVAIFEAEPDFESLFSKVHGDNKGPEGSKPRLERVPVCSSILVEGISENTSMDTIQLYFESNRRSGGDIVSHVERITKSSAIVHFEKASAVQSVIGKEVHKLEDKNLEVRSYLPFLESSTTKKIEEPFDAEVFEHIKINHHHDLLILSEENKVNISMDPDKQVAVIVNSEKGNVPKQLWQERSGRLLSFLQGFKKAEVRIPAELADEVSERWRNAQSSTETSANLISFGVQNRVARIIGRVQEVSDEERRMEDFIRAVEQDTELMKSVAKVTEDGIPKARLRLMELSGVCQNLQNEHQYLKISFDMDGEMLLFEGPRVLLKDVQAKVFALISKMIEKPIELAPNIINVLKKPSVSSHLKDLFKQKNIQAIFDGGQSNSSNEIKIIGVDVNNTREAERTLLAAIQENSIRLTDENAQVLSSSSWKSLHSQIISNSKVEIVVDIPSGTVWVSGVVEDVKECYDQIIDFLQKNTILCDTVVLDTGSTRFVFERLSSKIDEIKKDLATCSVDVRMAADSKGIEVSGTTEGLKRCSPRILELTKSIATASIPIDRPGMKKFFLRGKGPKSLKSIEDANSCIIIPKEGNEIEASLISDEEEEKIFEGTSAEFICSFLTKETKKISVFKGDITKHPVDAIVNAANENLQHAGGLAAEIVREGGSDIQRQCDQFVADIGRLLEGRTLVTTAGRLPCSQIIHTVGPKWDFTAERLRRDGIETRQERVLKLAIKNSLKEAASLKTIAIPAISSGVFGVPRDLCAKVILDAVVEFCQDNPSCHLSEIHLVNKDKPTVIAFSDEMRKRFSKENNFTAEERSGRAIPTLRPRGASNSFTTQEGIQITLKGGDLAKERADILVGTAAGNLKLDQNPCAMALSKKAGQCLQDECDKKKAVSEGNIAVLQHTGGLKCQAVIFAICSDWDNGKGRQILIDLIKKCLKEGDRKNAKSIAFAAIGTGILRFPRDQVAKIYFDEVVSFSKRNPNTKLKDIRFVLYDKDTPTVQAFDVELENRLKNAGRKSKASQVSVTNTSATASLSFSPVTERNPDHLETTIGLLSFQVQHGDITKDSTDAIAVINNPSLDLSVGHGAGAAILNRGGLSISDACAEYDPQRPGSVVATTAGRLKAKFLFHIVPIEPITAKSIKASVLECLRKAEERKVTSISFPAIGTGALDISAKSCAHSILSAVREFANQGPEHMQLVKMTIFQKSMIKDIRSALFEASGQSPPAEPGLLHKFTSGLKTVAGFIGLGGNEASTATSDVQNVDNTKLNLVIYAGSESDLRQASKEVNDLMAENSGQNVISDEVIGRLTEEHLSKIHTLELRYSVKAVVEKEFDRIELCGQIEDILIVTSEIHELLDQIKKDENERFRAEILSKNVQWKFKLGNRFLNYESDLNTKIEIAYQENKGTVTVVQEGELYEISFLAMKETSQNGQSTEIKRCNRGGDPHVPDYWDPQPQDKKVHIVDIKPASHVQEYKKVSDLFKATCQKKIVKIERIQNTAAFGIYAIQQQKMDESVNGSNEMLLFHGTTEDNCRAINHKGFNRSYSWQRNNLYGKGVYFAKEASYSASSQYSPPGPTGFRHMYLARVLVGDYTVGKKDIIVPPSKTLNDPTDTYDSVVDQIPNPEIFVVFQDPQSYPEYLITFQ</sequence>
<dbReference type="GO" id="GO:0010629">
    <property type="term" value="P:negative regulation of gene expression"/>
    <property type="evidence" value="ECO:0007669"/>
    <property type="project" value="TreeGrafter"/>
</dbReference>
<dbReference type="InterPro" id="IPR034464">
    <property type="entry name" value="PAR10_RRM1_2"/>
</dbReference>
<dbReference type="InterPro" id="IPR012317">
    <property type="entry name" value="Poly(ADP-ribose)pol_cat_dom"/>
</dbReference>
<evidence type="ECO:0000256" key="7">
    <source>
        <dbReference type="RuleBase" id="RU362114"/>
    </source>
</evidence>
<dbReference type="CDD" id="cd02907">
    <property type="entry name" value="Macro_Af1521_BAL-like"/>
    <property type="match status" value="1"/>
</dbReference>
<dbReference type="InterPro" id="IPR012677">
    <property type="entry name" value="Nucleotide-bd_a/b_plait_sf"/>
</dbReference>
<keyword evidence="14" id="KW-1185">Reference proteome</keyword>
<dbReference type="InterPro" id="IPR052056">
    <property type="entry name" value="Mono-ARTD/PARP"/>
</dbReference>
<dbReference type="Gene3D" id="3.90.228.10">
    <property type="match status" value="1"/>
</dbReference>
<proteinExistence type="predicted"/>
<dbReference type="Gene3D" id="3.40.220.10">
    <property type="entry name" value="Leucine Aminopeptidase, subunit E, domain 1"/>
    <property type="match status" value="3"/>
</dbReference>
<dbReference type="InterPro" id="IPR004170">
    <property type="entry name" value="WWE_dom"/>
</dbReference>
<evidence type="ECO:0000259" key="12">
    <source>
        <dbReference type="PROSITE" id="PS51154"/>
    </source>
</evidence>
<keyword evidence="5" id="KW-0539">Nucleus</keyword>
<dbReference type="SMART" id="SM00506">
    <property type="entry name" value="A1pp"/>
    <property type="match status" value="3"/>
</dbReference>
<dbReference type="InterPro" id="IPR043472">
    <property type="entry name" value="Macro_dom-like"/>
</dbReference>
<feature type="domain" description="RRM" evidence="9">
    <location>
        <begin position="4"/>
        <end position="78"/>
    </location>
</feature>
<dbReference type="InterPro" id="IPR057047">
    <property type="entry name" value="PARP14_KH_5"/>
</dbReference>
<dbReference type="GO" id="GO:1990404">
    <property type="term" value="F:NAD+-protein mono-ADP-ribosyltransferase activity"/>
    <property type="evidence" value="ECO:0007669"/>
    <property type="project" value="TreeGrafter"/>
</dbReference>
<dbReference type="InterPro" id="IPR037197">
    <property type="entry name" value="WWE_dom_sf"/>
</dbReference>
<dbReference type="GO" id="GO:0005634">
    <property type="term" value="C:nucleus"/>
    <property type="evidence" value="ECO:0007669"/>
    <property type="project" value="UniProtKB-SubCell"/>
</dbReference>
<dbReference type="GO" id="GO:0070212">
    <property type="term" value="P:protein poly-ADP-ribosylation"/>
    <property type="evidence" value="ECO:0007669"/>
    <property type="project" value="TreeGrafter"/>
</dbReference>
<reference evidence="14" key="1">
    <citation type="journal article" date="2017" name="bioRxiv">
        <title>Comparative analysis of the genomes of Stylophora pistillata and Acropora digitifera provides evidence for extensive differences between species of corals.</title>
        <authorList>
            <person name="Voolstra C.R."/>
            <person name="Li Y."/>
            <person name="Liew Y.J."/>
            <person name="Baumgarten S."/>
            <person name="Zoccola D."/>
            <person name="Flot J.-F."/>
            <person name="Tambutte S."/>
            <person name="Allemand D."/>
            <person name="Aranda M."/>
        </authorList>
    </citation>
    <scope>NUCLEOTIDE SEQUENCE [LARGE SCALE GENOMIC DNA]</scope>
</reference>
<feature type="domain" description="WWE" evidence="10">
    <location>
        <begin position="1717"/>
        <end position="1791"/>
    </location>
</feature>
<dbReference type="Pfam" id="PF02825">
    <property type="entry name" value="WWE"/>
    <property type="match status" value="1"/>
</dbReference>
<evidence type="ECO:0000256" key="5">
    <source>
        <dbReference type="ARBA" id="ARBA00023242"/>
    </source>
</evidence>
<feature type="domain" description="Macro" evidence="12">
    <location>
        <begin position="1182"/>
        <end position="1365"/>
    </location>
</feature>
<keyword evidence="4 7" id="KW-0520">NAD</keyword>
<evidence type="ECO:0000313" key="14">
    <source>
        <dbReference type="Proteomes" id="UP000225706"/>
    </source>
</evidence>
<dbReference type="PROSITE" id="PS51154">
    <property type="entry name" value="MACRO"/>
    <property type="match status" value="3"/>
</dbReference>
<gene>
    <name evidence="13" type="primary">PARP14</name>
    <name evidence="13" type="ORF">AWC38_SpisGene7992</name>
</gene>
<feature type="domain" description="RRM" evidence="9">
    <location>
        <begin position="241"/>
        <end position="315"/>
    </location>
</feature>
<dbReference type="Pfam" id="PF23252">
    <property type="entry name" value="KH_PARP14_5"/>
    <property type="match status" value="1"/>
</dbReference>
<keyword evidence="2 7" id="KW-0328">Glycosyltransferase</keyword>
<dbReference type="PROSITE" id="PS50102">
    <property type="entry name" value="RRM"/>
    <property type="match status" value="2"/>
</dbReference>
<name>A0A2B4SFC8_STYPI</name>
<dbReference type="GO" id="GO:0003723">
    <property type="term" value="F:RNA binding"/>
    <property type="evidence" value="ECO:0007669"/>
    <property type="project" value="UniProtKB-UniRule"/>
</dbReference>
<dbReference type="Proteomes" id="UP000225706">
    <property type="component" value="Unassembled WGS sequence"/>
</dbReference>
<dbReference type="STRING" id="50429.A0A2B4SFC8"/>
<dbReference type="CDD" id="cd01439">
    <property type="entry name" value="TCCD_inducible_PARP_like"/>
    <property type="match status" value="1"/>
</dbReference>
<dbReference type="OrthoDB" id="6159649at2759"/>
<dbReference type="SUPFAM" id="SSF56399">
    <property type="entry name" value="ADP-ribosylation"/>
    <property type="match status" value="1"/>
</dbReference>
<comment type="caution">
    <text evidence="13">The sequence shown here is derived from an EMBL/GenBank/DDBJ whole genome shotgun (WGS) entry which is preliminary data.</text>
</comment>
<feature type="domain" description="Macro" evidence="12">
    <location>
        <begin position="1397"/>
        <end position="1574"/>
    </location>
</feature>
<dbReference type="InterPro" id="IPR000504">
    <property type="entry name" value="RRM_dom"/>
</dbReference>
<organism evidence="13 14">
    <name type="scientific">Stylophora pistillata</name>
    <name type="common">Smooth cauliflower coral</name>
    <dbReference type="NCBI Taxonomy" id="50429"/>
    <lineage>
        <taxon>Eukaryota</taxon>
        <taxon>Metazoa</taxon>
        <taxon>Cnidaria</taxon>
        <taxon>Anthozoa</taxon>
        <taxon>Hexacorallia</taxon>
        <taxon>Scleractinia</taxon>
        <taxon>Astrocoeniina</taxon>
        <taxon>Pocilloporidae</taxon>
        <taxon>Stylophora</taxon>
    </lineage>
</organism>
<dbReference type="PANTHER" id="PTHR14453:SF102">
    <property type="entry name" value="PROTEIN MONO-ADP-RIBOSYLTRANSFERASE PARP14-LIKE"/>
    <property type="match status" value="1"/>
</dbReference>
<dbReference type="SMART" id="SM00360">
    <property type="entry name" value="RRM"/>
    <property type="match status" value="4"/>
</dbReference>
<dbReference type="SUPFAM" id="SSF54928">
    <property type="entry name" value="RNA-binding domain, RBD"/>
    <property type="match status" value="2"/>
</dbReference>
<feature type="domain" description="PARP catalytic" evidence="11">
    <location>
        <begin position="1805"/>
        <end position="1996"/>
    </location>
</feature>
<comment type="subcellular location">
    <subcellularLocation>
        <location evidence="1">Nucleus</location>
    </subcellularLocation>
</comment>
<keyword evidence="3 7" id="KW-0808">Transferase</keyword>
<feature type="region of interest" description="Disordered" evidence="8">
    <location>
        <begin position="100"/>
        <end position="133"/>
    </location>
</feature>
<dbReference type="CDD" id="cd12547">
    <property type="entry name" value="RRM1_2_PAR10"/>
    <property type="match status" value="2"/>
</dbReference>
<evidence type="ECO:0000259" key="11">
    <source>
        <dbReference type="PROSITE" id="PS51059"/>
    </source>
</evidence>
<evidence type="ECO:0000256" key="2">
    <source>
        <dbReference type="ARBA" id="ARBA00022676"/>
    </source>
</evidence>
<dbReference type="Pfam" id="PF23085">
    <property type="entry name" value="RRM_PARP14_3"/>
    <property type="match status" value="4"/>
</dbReference>
<dbReference type="EC" id="2.4.2.-" evidence="7"/>
<dbReference type="PANTHER" id="PTHR14453">
    <property type="entry name" value="PARP/ZINC FINGER CCCH TYPE DOMAIN CONTAINING PROTEIN"/>
    <property type="match status" value="1"/>
</dbReference>
<keyword evidence="6" id="KW-0694">RNA-binding</keyword>
<evidence type="ECO:0000256" key="4">
    <source>
        <dbReference type="ARBA" id="ARBA00023027"/>
    </source>
</evidence>
<dbReference type="PROSITE" id="PS51059">
    <property type="entry name" value="PARP_CATALYTIC"/>
    <property type="match status" value="1"/>
</dbReference>
<dbReference type="InterPro" id="IPR035979">
    <property type="entry name" value="RBD_domain_sf"/>
</dbReference>
<evidence type="ECO:0000256" key="8">
    <source>
        <dbReference type="SAM" id="MobiDB-lite"/>
    </source>
</evidence>
<dbReference type="FunFam" id="3.90.228.10:FF:000008">
    <property type="entry name" value="Poly [ADP-ribose] polymerase"/>
    <property type="match status" value="1"/>
</dbReference>
<dbReference type="GO" id="GO:0003950">
    <property type="term" value="F:NAD+ poly-ADP-ribosyltransferase activity"/>
    <property type="evidence" value="ECO:0007669"/>
    <property type="project" value="UniProtKB-UniRule"/>
</dbReference>
<dbReference type="Gene3D" id="3.30.720.50">
    <property type="match status" value="1"/>
</dbReference>
<dbReference type="SUPFAM" id="SSF117839">
    <property type="entry name" value="WWE domain"/>
    <property type="match status" value="1"/>
</dbReference>
<dbReference type="Gene3D" id="3.30.70.330">
    <property type="match status" value="4"/>
</dbReference>
<evidence type="ECO:0000259" key="10">
    <source>
        <dbReference type="PROSITE" id="PS50918"/>
    </source>
</evidence>
<dbReference type="EMBL" id="LSMT01000106">
    <property type="protein sequence ID" value="PFX27308.1"/>
    <property type="molecule type" value="Genomic_DNA"/>
</dbReference>
<evidence type="ECO:0000313" key="13">
    <source>
        <dbReference type="EMBL" id="PFX27308.1"/>
    </source>
</evidence>
<dbReference type="SUPFAM" id="SSF52949">
    <property type="entry name" value="Macro domain-like"/>
    <property type="match status" value="3"/>
</dbReference>
<evidence type="ECO:0000256" key="1">
    <source>
        <dbReference type="ARBA" id="ARBA00004123"/>
    </source>
</evidence>
<protein>
    <recommendedName>
        <fullName evidence="7">Poly [ADP-ribose] polymerase</fullName>
        <shortName evidence="7">PARP</shortName>
        <ecNumber evidence="7">2.4.2.-</ecNumber>
    </recommendedName>
</protein>
<dbReference type="GO" id="GO:0003714">
    <property type="term" value="F:transcription corepressor activity"/>
    <property type="evidence" value="ECO:0007669"/>
    <property type="project" value="TreeGrafter"/>
</dbReference>
<evidence type="ECO:0000259" key="9">
    <source>
        <dbReference type="PROSITE" id="PS50102"/>
    </source>
</evidence>
<dbReference type="Pfam" id="PF01661">
    <property type="entry name" value="Macro"/>
    <property type="match status" value="3"/>
</dbReference>
<dbReference type="PROSITE" id="PS50918">
    <property type="entry name" value="WWE"/>
    <property type="match status" value="1"/>
</dbReference>